<keyword evidence="1" id="KW-1133">Transmembrane helix</keyword>
<name>W7F4T4_BIPV3</name>
<dbReference type="HOGENOM" id="CLU_176411_0_0_1"/>
<keyword evidence="1" id="KW-0812">Transmembrane</keyword>
<dbReference type="AlphaFoldDB" id="W7F4T4"/>
<accession>W7F4T4</accession>
<dbReference type="RefSeq" id="XP_014562754.1">
    <property type="nucleotide sequence ID" value="XM_014707268.1"/>
</dbReference>
<evidence type="ECO:0000256" key="1">
    <source>
        <dbReference type="SAM" id="Phobius"/>
    </source>
</evidence>
<dbReference type="Proteomes" id="UP000054337">
    <property type="component" value="Unassembled WGS sequence"/>
</dbReference>
<dbReference type="EMBL" id="KI968691">
    <property type="protein sequence ID" value="EUN33085.1"/>
    <property type="molecule type" value="Genomic_DNA"/>
</dbReference>
<reference evidence="2 3" key="1">
    <citation type="journal article" date="2013" name="PLoS Genet.">
        <title>Comparative genome structure, secondary metabolite, and effector coding capacity across Cochliobolus pathogens.</title>
        <authorList>
            <person name="Condon B.J."/>
            <person name="Leng Y."/>
            <person name="Wu D."/>
            <person name="Bushley K.E."/>
            <person name="Ohm R.A."/>
            <person name="Otillar R."/>
            <person name="Martin J."/>
            <person name="Schackwitz W."/>
            <person name="Grimwood J."/>
            <person name="MohdZainudin N."/>
            <person name="Xue C."/>
            <person name="Wang R."/>
            <person name="Manning V.A."/>
            <person name="Dhillon B."/>
            <person name="Tu Z.J."/>
            <person name="Steffenson B.J."/>
            <person name="Salamov A."/>
            <person name="Sun H."/>
            <person name="Lowry S."/>
            <person name="LaButti K."/>
            <person name="Han J."/>
            <person name="Copeland A."/>
            <person name="Lindquist E."/>
            <person name="Barry K."/>
            <person name="Schmutz J."/>
            <person name="Baker S.E."/>
            <person name="Ciuffetti L.M."/>
            <person name="Grigoriev I.V."/>
            <person name="Zhong S."/>
            <person name="Turgeon B.G."/>
        </authorList>
    </citation>
    <scope>NUCLEOTIDE SEQUENCE [LARGE SCALE GENOMIC DNA]</scope>
    <source>
        <strain evidence="2 3">FI3</strain>
    </source>
</reference>
<organism evidence="2 3">
    <name type="scientific">Bipolaris victoriae (strain FI3)</name>
    <name type="common">Victoria blight of oats agent</name>
    <name type="synonym">Cochliobolus victoriae</name>
    <dbReference type="NCBI Taxonomy" id="930091"/>
    <lineage>
        <taxon>Eukaryota</taxon>
        <taxon>Fungi</taxon>
        <taxon>Dikarya</taxon>
        <taxon>Ascomycota</taxon>
        <taxon>Pezizomycotina</taxon>
        <taxon>Dothideomycetes</taxon>
        <taxon>Pleosporomycetidae</taxon>
        <taxon>Pleosporales</taxon>
        <taxon>Pleosporineae</taxon>
        <taxon>Pleosporaceae</taxon>
        <taxon>Bipolaris</taxon>
    </lineage>
</organism>
<evidence type="ECO:0000313" key="3">
    <source>
        <dbReference type="Proteomes" id="UP000054337"/>
    </source>
</evidence>
<protein>
    <submittedName>
        <fullName evidence="2">Uncharacterized protein</fullName>
    </submittedName>
</protein>
<evidence type="ECO:0000313" key="2">
    <source>
        <dbReference type="EMBL" id="EUN33085.1"/>
    </source>
</evidence>
<keyword evidence="3" id="KW-1185">Reference proteome</keyword>
<proteinExistence type="predicted"/>
<dbReference type="GeneID" id="26257970"/>
<gene>
    <name evidence="2" type="ORF">COCVIDRAFT_83631</name>
</gene>
<sequence length="84" mass="9666">MGTSWLWRRTWGVEKGVPAGKRIHGPRCFWTVVGRDGSCGWGCCLPRSMYRVCSSRCSILKMPSHSRILVFSCFISFVFYITNR</sequence>
<keyword evidence="1" id="KW-0472">Membrane</keyword>
<feature type="transmembrane region" description="Helical" evidence="1">
    <location>
        <begin position="64"/>
        <end position="82"/>
    </location>
</feature>